<dbReference type="STRING" id="1297569.MESS2_70025"/>
<evidence type="ECO:0000313" key="3">
    <source>
        <dbReference type="Proteomes" id="UP000012062"/>
    </source>
</evidence>
<sequence>MKHIAQRCLSLEGQHPPLSCRTSPPQGGRLDVVSAFANLQRLKAGGTHELPISPLAGEMSGRTEGGGKDRCFSEGGRVDGS</sequence>
<reference evidence="2 3" key="1">
    <citation type="submission" date="2013-02" db="EMBL/GenBank/DDBJ databases">
        <authorList>
            <person name="Genoscope - CEA"/>
        </authorList>
    </citation>
    <scope>NUCLEOTIDE SEQUENCE [LARGE SCALE GENOMIC DNA]</scope>
    <source>
        <strain evidence="2 3">STM 2683</strain>
    </source>
</reference>
<accession>M5EVS5</accession>
<evidence type="ECO:0008006" key="4">
    <source>
        <dbReference type="Google" id="ProtNLM"/>
    </source>
</evidence>
<evidence type="ECO:0000256" key="1">
    <source>
        <dbReference type="SAM" id="MobiDB-lite"/>
    </source>
</evidence>
<dbReference type="EMBL" id="CAUM01000139">
    <property type="protein sequence ID" value="CCV08053.1"/>
    <property type="molecule type" value="Genomic_DNA"/>
</dbReference>
<gene>
    <name evidence="2" type="ORF">MESS2_70025</name>
</gene>
<feature type="region of interest" description="Disordered" evidence="1">
    <location>
        <begin position="49"/>
        <end position="81"/>
    </location>
</feature>
<proteinExistence type="predicted"/>
<feature type="region of interest" description="Disordered" evidence="1">
    <location>
        <begin position="1"/>
        <end position="26"/>
    </location>
</feature>
<feature type="compositionally biased region" description="Basic and acidic residues" evidence="1">
    <location>
        <begin position="65"/>
        <end position="81"/>
    </location>
</feature>
<keyword evidence="3" id="KW-1185">Reference proteome</keyword>
<organism evidence="2 3">
    <name type="scientific">Mesorhizobium metallidurans STM 2683</name>
    <dbReference type="NCBI Taxonomy" id="1297569"/>
    <lineage>
        <taxon>Bacteria</taxon>
        <taxon>Pseudomonadati</taxon>
        <taxon>Pseudomonadota</taxon>
        <taxon>Alphaproteobacteria</taxon>
        <taxon>Hyphomicrobiales</taxon>
        <taxon>Phyllobacteriaceae</taxon>
        <taxon>Mesorhizobium</taxon>
    </lineage>
</organism>
<protein>
    <recommendedName>
        <fullName evidence="4">Propionyl-coenzyme A carboxylase alpha polypeptide</fullName>
    </recommendedName>
</protein>
<evidence type="ECO:0000313" key="2">
    <source>
        <dbReference type="EMBL" id="CCV08053.1"/>
    </source>
</evidence>
<dbReference type="Proteomes" id="UP000012062">
    <property type="component" value="Unassembled WGS sequence"/>
</dbReference>
<dbReference type="AlphaFoldDB" id="M5EVS5"/>
<name>M5EVS5_9HYPH</name>
<comment type="caution">
    <text evidence="2">The sequence shown here is derived from an EMBL/GenBank/DDBJ whole genome shotgun (WGS) entry which is preliminary data.</text>
</comment>